<evidence type="ECO:0000313" key="3">
    <source>
        <dbReference type="RefSeq" id="XP_014471648.1"/>
    </source>
</evidence>
<dbReference type="KEGG" id="dqu:106742850"/>
<dbReference type="Proteomes" id="UP000515204">
    <property type="component" value="Unplaced"/>
</dbReference>
<protein>
    <submittedName>
        <fullName evidence="3">Uncharacterized protein LOC106742850</fullName>
    </submittedName>
</protein>
<gene>
    <name evidence="3" type="primary">LOC106742850</name>
</gene>
<feature type="compositionally biased region" description="Basic and acidic residues" evidence="1">
    <location>
        <begin position="76"/>
        <end position="94"/>
    </location>
</feature>
<dbReference type="RefSeq" id="XP_014471648.1">
    <property type="nucleotide sequence ID" value="XM_014616162.1"/>
</dbReference>
<accession>A0A6P3WZX5</accession>
<evidence type="ECO:0000256" key="1">
    <source>
        <dbReference type="SAM" id="MobiDB-lite"/>
    </source>
</evidence>
<organism evidence="2 3">
    <name type="scientific">Dinoponera quadriceps</name>
    <name type="common">South American ant</name>
    <dbReference type="NCBI Taxonomy" id="609295"/>
    <lineage>
        <taxon>Eukaryota</taxon>
        <taxon>Metazoa</taxon>
        <taxon>Ecdysozoa</taxon>
        <taxon>Arthropoda</taxon>
        <taxon>Hexapoda</taxon>
        <taxon>Insecta</taxon>
        <taxon>Pterygota</taxon>
        <taxon>Neoptera</taxon>
        <taxon>Endopterygota</taxon>
        <taxon>Hymenoptera</taxon>
        <taxon>Apocrita</taxon>
        <taxon>Aculeata</taxon>
        <taxon>Formicoidea</taxon>
        <taxon>Formicidae</taxon>
        <taxon>Ponerinae</taxon>
        <taxon>Ponerini</taxon>
        <taxon>Dinoponera</taxon>
    </lineage>
</organism>
<sequence length="94" mass="10607">MSVNSHEEVISQLTKAQIELKARLEQVSKMRIDCVKMQLELLKLYNPQCLEILKMLREVSAPPPEPCNLNGVGSRGNEDSEVRANEDVPRESTT</sequence>
<evidence type="ECO:0000313" key="2">
    <source>
        <dbReference type="Proteomes" id="UP000515204"/>
    </source>
</evidence>
<keyword evidence="2" id="KW-1185">Reference proteome</keyword>
<dbReference type="GeneID" id="106742850"/>
<feature type="region of interest" description="Disordered" evidence="1">
    <location>
        <begin position="61"/>
        <end position="94"/>
    </location>
</feature>
<dbReference type="AlphaFoldDB" id="A0A6P3WZX5"/>
<reference evidence="3" key="1">
    <citation type="submission" date="2025-08" db="UniProtKB">
        <authorList>
            <consortium name="RefSeq"/>
        </authorList>
    </citation>
    <scope>IDENTIFICATION</scope>
</reference>
<name>A0A6P3WZX5_DINQU</name>
<proteinExistence type="predicted"/>